<feature type="compositionally biased region" description="Low complexity" evidence="1">
    <location>
        <begin position="1"/>
        <end position="21"/>
    </location>
</feature>
<dbReference type="AlphaFoldDB" id="A0A9Q1I9W3"/>
<evidence type="ECO:0000313" key="2">
    <source>
        <dbReference type="EMBL" id="KAJ8289258.1"/>
    </source>
</evidence>
<sequence length="147" mass="15545">MVPTTVAPTTTPKTTPKPTTPGNNGKKCHKLSCTGEKCYTKADQKTKIMLCPVGQDYCWLKKTVSGSVMTWVASCSKDCREEEACTSTAVDCTQECCNATKASSCLKLDGTLNTPNSLAPHLAPVPVLSLLAAALLAWLAGSQIHAQ</sequence>
<proteinExistence type="predicted"/>
<dbReference type="EMBL" id="JAFJMO010000001">
    <property type="protein sequence ID" value="KAJ8289258.1"/>
    <property type="molecule type" value="Genomic_DNA"/>
</dbReference>
<name>A0A9Q1I9W3_CONCO</name>
<dbReference type="Proteomes" id="UP001152803">
    <property type="component" value="Unassembled WGS sequence"/>
</dbReference>
<organism evidence="2 3">
    <name type="scientific">Conger conger</name>
    <name type="common">Conger eel</name>
    <name type="synonym">Muraena conger</name>
    <dbReference type="NCBI Taxonomy" id="82655"/>
    <lineage>
        <taxon>Eukaryota</taxon>
        <taxon>Metazoa</taxon>
        <taxon>Chordata</taxon>
        <taxon>Craniata</taxon>
        <taxon>Vertebrata</taxon>
        <taxon>Euteleostomi</taxon>
        <taxon>Actinopterygii</taxon>
        <taxon>Neopterygii</taxon>
        <taxon>Teleostei</taxon>
        <taxon>Anguilliformes</taxon>
        <taxon>Congridae</taxon>
        <taxon>Conger</taxon>
    </lineage>
</organism>
<evidence type="ECO:0000313" key="3">
    <source>
        <dbReference type="Proteomes" id="UP001152803"/>
    </source>
</evidence>
<protein>
    <submittedName>
        <fullName evidence="2">Uncharacterized protein</fullName>
    </submittedName>
</protein>
<accession>A0A9Q1I9W3</accession>
<reference evidence="2" key="1">
    <citation type="journal article" date="2023" name="Science">
        <title>Genome structures resolve the early diversification of teleost fishes.</title>
        <authorList>
            <person name="Parey E."/>
            <person name="Louis A."/>
            <person name="Montfort J."/>
            <person name="Bouchez O."/>
            <person name="Roques C."/>
            <person name="Iampietro C."/>
            <person name="Lluch J."/>
            <person name="Castinel A."/>
            <person name="Donnadieu C."/>
            <person name="Desvignes T."/>
            <person name="Floi Bucao C."/>
            <person name="Jouanno E."/>
            <person name="Wen M."/>
            <person name="Mejri S."/>
            <person name="Dirks R."/>
            <person name="Jansen H."/>
            <person name="Henkel C."/>
            <person name="Chen W.J."/>
            <person name="Zahm M."/>
            <person name="Cabau C."/>
            <person name="Klopp C."/>
            <person name="Thompson A.W."/>
            <person name="Robinson-Rechavi M."/>
            <person name="Braasch I."/>
            <person name="Lecointre G."/>
            <person name="Bobe J."/>
            <person name="Postlethwait J.H."/>
            <person name="Berthelot C."/>
            <person name="Roest Crollius H."/>
            <person name="Guiguen Y."/>
        </authorList>
    </citation>
    <scope>NUCLEOTIDE SEQUENCE</scope>
    <source>
        <strain evidence="2">Concon-B</strain>
    </source>
</reference>
<keyword evidence="3" id="KW-1185">Reference proteome</keyword>
<comment type="caution">
    <text evidence="2">The sequence shown here is derived from an EMBL/GenBank/DDBJ whole genome shotgun (WGS) entry which is preliminary data.</text>
</comment>
<evidence type="ECO:0000256" key="1">
    <source>
        <dbReference type="SAM" id="MobiDB-lite"/>
    </source>
</evidence>
<feature type="region of interest" description="Disordered" evidence="1">
    <location>
        <begin position="1"/>
        <end position="26"/>
    </location>
</feature>
<gene>
    <name evidence="2" type="ORF">COCON_G00019170</name>
</gene>
<dbReference type="OrthoDB" id="9947586at2759"/>